<keyword evidence="6" id="KW-1185">Reference proteome</keyword>
<feature type="signal peptide" evidence="3">
    <location>
        <begin position="1"/>
        <end position="17"/>
    </location>
</feature>
<evidence type="ECO:0000256" key="2">
    <source>
        <dbReference type="SAM" id="MobiDB-lite"/>
    </source>
</evidence>
<feature type="compositionally biased region" description="Basic and acidic residues" evidence="2">
    <location>
        <begin position="40"/>
        <end position="52"/>
    </location>
</feature>
<sequence length="176" mass="19139">MKKFLFLAVISTLLFLAACGSESSTSDESSGSDSGQSETNENKSEKEADQSDKVYGVGDTVNLGDAEVTFTKVYYAEANEFMEAENGKVLAVDFEAKNTGDDSLYIGVDEFTISVDGTQYSEYMSGDGFMNENISSGNSISGTMKYDVPESETYKIIYEPTFTLSSDTVEFEVSPE</sequence>
<dbReference type="InterPro" id="IPR029051">
    <property type="entry name" value="DUF4352"/>
</dbReference>
<reference evidence="5 6" key="1">
    <citation type="submission" date="2018-06" db="EMBL/GenBank/DDBJ databases">
        <title>Genomic Encyclopedia of Type Strains, Phase IV (KMG-IV): sequencing the most valuable type-strain genomes for metagenomic binning, comparative biology and taxonomic classification.</title>
        <authorList>
            <person name="Goeker M."/>
        </authorList>
    </citation>
    <scope>NUCLEOTIDE SEQUENCE [LARGE SCALE GENOMIC DNA]</scope>
    <source>
        <strain evidence="5 6">DSM 15140</strain>
    </source>
</reference>
<organism evidence="5 6">
    <name type="scientific">Paraliobacillus ryukyuensis</name>
    <dbReference type="NCBI Taxonomy" id="200904"/>
    <lineage>
        <taxon>Bacteria</taxon>
        <taxon>Bacillati</taxon>
        <taxon>Bacillota</taxon>
        <taxon>Bacilli</taxon>
        <taxon>Bacillales</taxon>
        <taxon>Bacillaceae</taxon>
        <taxon>Paraliobacillus</taxon>
    </lineage>
</organism>
<dbReference type="PROSITE" id="PS51257">
    <property type="entry name" value="PROKAR_LIPOPROTEIN"/>
    <property type="match status" value="1"/>
</dbReference>
<evidence type="ECO:0000259" key="4">
    <source>
        <dbReference type="Pfam" id="PF11611"/>
    </source>
</evidence>
<dbReference type="RefSeq" id="WP_170126223.1">
    <property type="nucleotide sequence ID" value="NZ_BAABQN010000010.1"/>
</dbReference>
<evidence type="ECO:0000256" key="1">
    <source>
        <dbReference type="ARBA" id="ARBA00022729"/>
    </source>
</evidence>
<feature type="compositionally biased region" description="Low complexity" evidence="2">
    <location>
        <begin position="22"/>
        <end position="39"/>
    </location>
</feature>
<protein>
    <submittedName>
        <fullName evidence="5">Uncharacterized protein DUF4352</fullName>
    </submittedName>
</protein>
<gene>
    <name evidence="5" type="ORF">DES48_11182</name>
</gene>
<feature type="domain" description="DUF4352" evidence="4">
    <location>
        <begin position="55"/>
        <end position="164"/>
    </location>
</feature>
<evidence type="ECO:0000313" key="6">
    <source>
        <dbReference type="Proteomes" id="UP000252254"/>
    </source>
</evidence>
<dbReference type="InterPro" id="IPR029050">
    <property type="entry name" value="Immunoprotect_excell_Ig-like"/>
</dbReference>
<dbReference type="EMBL" id="QNRI01000011">
    <property type="protein sequence ID" value="RBO93571.1"/>
    <property type="molecule type" value="Genomic_DNA"/>
</dbReference>
<dbReference type="Pfam" id="PF11611">
    <property type="entry name" value="DUF4352"/>
    <property type="match status" value="1"/>
</dbReference>
<dbReference type="AlphaFoldDB" id="A0A366DU02"/>
<name>A0A366DU02_9BACI</name>
<evidence type="ECO:0000256" key="3">
    <source>
        <dbReference type="SAM" id="SignalP"/>
    </source>
</evidence>
<comment type="caution">
    <text evidence="5">The sequence shown here is derived from an EMBL/GenBank/DDBJ whole genome shotgun (WGS) entry which is preliminary data.</text>
</comment>
<keyword evidence="1 3" id="KW-0732">Signal</keyword>
<dbReference type="Gene3D" id="2.60.40.1240">
    <property type="match status" value="1"/>
</dbReference>
<accession>A0A366DU02</accession>
<proteinExistence type="predicted"/>
<dbReference type="Proteomes" id="UP000252254">
    <property type="component" value="Unassembled WGS sequence"/>
</dbReference>
<feature type="region of interest" description="Disordered" evidence="2">
    <location>
        <begin position="22"/>
        <end position="57"/>
    </location>
</feature>
<evidence type="ECO:0000313" key="5">
    <source>
        <dbReference type="EMBL" id="RBO93571.1"/>
    </source>
</evidence>
<feature type="chain" id="PRO_5039040806" evidence="3">
    <location>
        <begin position="18"/>
        <end position="176"/>
    </location>
</feature>